<comment type="caution">
    <text evidence="3">The sequence shown here is derived from an EMBL/GenBank/DDBJ whole genome shotgun (WGS) entry which is preliminary data.</text>
</comment>
<feature type="compositionally biased region" description="Polar residues" evidence="1">
    <location>
        <begin position="312"/>
        <end position="329"/>
    </location>
</feature>
<feature type="transmembrane region" description="Helical" evidence="2">
    <location>
        <begin position="71"/>
        <end position="92"/>
    </location>
</feature>
<sequence length="335" mass="36057">MTWLQLVRLITLGFTLGCGIIVLSLASHVTSLSEEYYAIYYAFEALGIAVGALTMVSIPVMIAIDFLRTGAFTSMVVVELSWLSVLWVLWLATAAQTADQTSVAFANCDFGNVILNQVCNETHAIEAFSFLARFGSPFAFVVLSLLGRRSAHSGEIQRAPSVLWLLADGSRTLPILHVRTVHRMSFLRDIQRVRALVLATNHNPLGIRVPSLPLPHRSAQHALTSPLSQRCTVMGYTILLLVVALINGSRGAPMWMSSVKQMPSIVPAPLAGASTQMGTVSQQQPAAGQYQYPAQQPGQQQQAYAPVPTASPPSTVAYSTTAAAPSTHSPGYPQV</sequence>
<reference evidence="3" key="1">
    <citation type="submission" date="2022-11" db="EMBL/GenBank/DDBJ databases">
        <title>Genome Sequence of Cubamyces cubensis.</title>
        <authorList>
            <person name="Buettner E."/>
        </authorList>
    </citation>
    <scope>NUCLEOTIDE SEQUENCE</scope>
    <source>
        <strain evidence="3">MPL-01</strain>
    </source>
</reference>
<keyword evidence="2" id="KW-1133">Transmembrane helix</keyword>
<dbReference type="Proteomes" id="UP001215151">
    <property type="component" value="Unassembled WGS sequence"/>
</dbReference>
<dbReference type="EMBL" id="JAPEVG010001139">
    <property type="protein sequence ID" value="KAJ8453852.1"/>
    <property type="molecule type" value="Genomic_DNA"/>
</dbReference>
<evidence type="ECO:0000313" key="4">
    <source>
        <dbReference type="Proteomes" id="UP001215151"/>
    </source>
</evidence>
<proteinExistence type="predicted"/>
<keyword evidence="2" id="KW-0812">Transmembrane</keyword>
<evidence type="ECO:0000313" key="3">
    <source>
        <dbReference type="EMBL" id="KAJ8453852.1"/>
    </source>
</evidence>
<evidence type="ECO:0000256" key="2">
    <source>
        <dbReference type="SAM" id="Phobius"/>
    </source>
</evidence>
<feature type="region of interest" description="Disordered" evidence="1">
    <location>
        <begin position="276"/>
        <end position="335"/>
    </location>
</feature>
<name>A0AAD7X606_9APHY</name>
<gene>
    <name evidence="3" type="ORF">ONZ51_g13366</name>
</gene>
<protein>
    <recommendedName>
        <fullName evidence="5">MARVEL domain-containing protein</fullName>
    </recommendedName>
</protein>
<feature type="transmembrane region" description="Helical" evidence="2">
    <location>
        <begin position="7"/>
        <end position="26"/>
    </location>
</feature>
<evidence type="ECO:0000256" key="1">
    <source>
        <dbReference type="SAM" id="MobiDB-lite"/>
    </source>
</evidence>
<organism evidence="3 4">
    <name type="scientific">Trametes cubensis</name>
    <dbReference type="NCBI Taxonomy" id="1111947"/>
    <lineage>
        <taxon>Eukaryota</taxon>
        <taxon>Fungi</taxon>
        <taxon>Dikarya</taxon>
        <taxon>Basidiomycota</taxon>
        <taxon>Agaricomycotina</taxon>
        <taxon>Agaricomycetes</taxon>
        <taxon>Polyporales</taxon>
        <taxon>Polyporaceae</taxon>
        <taxon>Trametes</taxon>
    </lineage>
</organism>
<keyword evidence="2" id="KW-0472">Membrane</keyword>
<dbReference type="AlphaFoldDB" id="A0AAD7X606"/>
<feature type="transmembrane region" description="Helical" evidence="2">
    <location>
        <begin position="38"/>
        <end position="64"/>
    </location>
</feature>
<evidence type="ECO:0008006" key="5">
    <source>
        <dbReference type="Google" id="ProtNLM"/>
    </source>
</evidence>
<feature type="compositionally biased region" description="Low complexity" evidence="1">
    <location>
        <begin position="282"/>
        <end position="306"/>
    </location>
</feature>
<accession>A0AAD7X606</accession>
<keyword evidence="4" id="KW-1185">Reference proteome</keyword>